<evidence type="ECO:0000256" key="3">
    <source>
        <dbReference type="SAM" id="Phobius"/>
    </source>
</evidence>
<dbReference type="Proteomes" id="UP000561181">
    <property type="component" value="Unassembled WGS sequence"/>
</dbReference>
<name>A0A848QSK2_9SPHN</name>
<proteinExistence type="predicted"/>
<feature type="region of interest" description="Disordered" evidence="2">
    <location>
        <begin position="82"/>
        <end position="101"/>
    </location>
</feature>
<evidence type="ECO:0008006" key="6">
    <source>
        <dbReference type="Google" id="ProtNLM"/>
    </source>
</evidence>
<protein>
    <recommendedName>
        <fullName evidence="6">Phage shock protein B</fullName>
    </recommendedName>
</protein>
<sequence>MDLGILVPLAPFIMVLGIIWLVNNRKLEEKRISATAEASSEKAAQYASQVTQLEDRVAVLERIVTDRGYDVATQIEALRDTREVEAQDSGTPLNIKSGERA</sequence>
<dbReference type="EMBL" id="JABCRE010000003">
    <property type="protein sequence ID" value="NMW32088.1"/>
    <property type="molecule type" value="Genomic_DNA"/>
</dbReference>
<evidence type="ECO:0000313" key="4">
    <source>
        <dbReference type="EMBL" id="NMW32088.1"/>
    </source>
</evidence>
<keyword evidence="3" id="KW-0812">Transmembrane</keyword>
<feature type="coiled-coil region" evidence="1">
    <location>
        <begin position="36"/>
        <end position="63"/>
    </location>
</feature>
<feature type="transmembrane region" description="Helical" evidence="3">
    <location>
        <begin position="6"/>
        <end position="23"/>
    </location>
</feature>
<dbReference type="AlphaFoldDB" id="A0A848QSK2"/>
<reference evidence="4 5" key="1">
    <citation type="submission" date="2020-04" db="EMBL/GenBank/DDBJ databases">
        <authorList>
            <person name="Liu A."/>
        </authorList>
    </citation>
    <scope>NUCLEOTIDE SEQUENCE [LARGE SCALE GENOMIC DNA]</scope>
    <source>
        <strain evidence="4 5">RZ02</strain>
    </source>
</reference>
<keyword evidence="1" id="KW-0175">Coiled coil</keyword>
<comment type="caution">
    <text evidence="4">The sequence shown here is derived from an EMBL/GenBank/DDBJ whole genome shotgun (WGS) entry which is preliminary data.</text>
</comment>
<accession>A0A848QSK2</accession>
<evidence type="ECO:0000256" key="2">
    <source>
        <dbReference type="SAM" id="MobiDB-lite"/>
    </source>
</evidence>
<evidence type="ECO:0000256" key="1">
    <source>
        <dbReference type="SAM" id="Coils"/>
    </source>
</evidence>
<keyword evidence="3" id="KW-1133">Transmembrane helix</keyword>
<organism evidence="4 5">
    <name type="scientific">Pontixanthobacter rizhaonensis</name>
    <dbReference type="NCBI Taxonomy" id="2730337"/>
    <lineage>
        <taxon>Bacteria</taxon>
        <taxon>Pseudomonadati</taxon>
        <taxon>Pseudomonadota</taxon>
        <taxon>Alphaproteobacteria</taxon>
        <taxon>Sphingomonadales</taxon>
        <taxon>Erythrobacteraceae</taxon>
        <taxon>Pontixanthobacter</taxon>
    </lineage>
</organism>
<keyword evidence="3" id="KW-0472">Membrane</keyword>
<evidence type="ECO:0000313" key="5">
    <source>
        <dbReference type="Proteomes" id="UP000561181"/>
    </source>
</evidence>
<dbReference type="RefSeq" id="WP_170012437.1">
    <property type="nucleotide sequence ID" value="NZ_JABCRE010000003.1"/>
</dbReference>
<keyword evidence="5" id="KW-1185">Reference proteome</keyword>
<gene>
    <name evidence="4" type="ORF">HKD42_08445</name>
</gene>